<keyword evidence="3 5" id="KW-0288">FMN</keyword>
<proteinExistence type="inferred from homology"/>
<evidence type="ECO:0000256" key="1">
    <source>
        <dbReference type="ARBA" id="ARBA00008366"/>
    </source>
</evidence>
<dbReference type="Pfam" id="PF00881">
    <property type="entry name" value="Nitroreductase"/>
    <property type="match status" value="1"/>
</dbReference>
<sequence>MPNTNTLLQQRYALPAEEQPAFIDNAITRFLLEHRSVRAYQDKPLPEGTLETLLAAAQSAATSSNLQAWSLLAVENPERKARLAALSNDQAHIRQAPLFLVWLADFSRIQRQAEAQGASLEALEYLDSFLVASTDAALAAQNAVLAAESLGLGTVYIGALRNNLAAVIDELGLPSWVYPVFGLAIGYPDAQKPAAIKPRLPQSLVLHRETYRIPEDESTQVQDYDQRIGAFYQQQGLNTPSWTRQSIERLSRPQILSGREHLLATLQAQSFQLR</sequence>
<organism evidence="7 8">
    <name type="scientific">Azomonas agilis</name>
    <dbReference type="NCBI Taxonomy" id="116849"/>
    <lineage>
        <taxon>Bacteria</taxon>
        <taxon>Pseudomonadati</taxon>
        <taxon>Pseudomonadota</taxon>
        <taxon>Gammaproteobacteria</taxon>
        <taxon>Pseudomonadales</taxon>
        <taxon>Pseudomonadaceae</taxon>
        <taxon>Azomonas</taxon>
    </lineage>
</organism>
<comment type="caution">
    <text evidence="7">The sequence shown here is derived from an EMBL/GenBank/DDBJ whole genome shotgun (WGS) entry which is preliminary data.</text>
</comment>
<dbReference type="PANTHER" id="PTHR43425">
    <property type="entry name" value="OXYGEN-INSENSITIVE NADPH NITROREDUCTASE"/>
    <property type="match status" value="1"/>
</dbReference>
<name>A0A562IYJ7_9GAMM</name>
<dbReference type="CDD" id="cd02146">
    <property type="entry name" value="NfsA-like"/>
    <property type="match status" value="1"/>
</dbReference>
<dbReference type="Proteomes" id="UP000319627">
    <property type="component" value="Unassembled WGS sequence"/>
</dbReference>
<dbReference type="InterPro" id="IPR000415">
    <property type="entry name" value="Nitroreductase-like"/>
</dbReference>
<evidence type="ECO:0000256" key="4">
    <source>
        <dbReference type="ARBA" id="ARBA00023002"/>
    </source>
</evidence>
<dbReference type="Gene3D" id="3.40.109.10">
    <property type="entry name" value="NADH Oxidase"/>
    <property type="match status" value="1"/>
</dbReference>
<keyword evidence="8" id="KW-1185">Reference proteome</keyword>
<comment type="similarity">
    <text evidence="1 5">Belongs to the flavin oxidoreductase frp family.</text>
</comment>
<dbReference type="PIRSF" id="PIRSF005426">
    <property type="entry name" value="Frp"/>
    <property type="match status" value="1"/>
</dbReference>
<dbReference type="InterPro" id="IPR016446">
    <property type="entry name" value="Flavin_OxRdtase_Frp"/>
</dbReference>
<keyword evidence="5" id="KW-0521">NADP</keyword>
<dbReference type="EMBL" id="VLKG01000004">
    <property type="protein sequence ID" value="TWH75920.1"/>
    <property type="molecule type" value="Genomic_DNA"/>
</dbReference>
<evidence type="ECO:0000256" key="5">
    <source>
        <dbReference type="PIRNR" id="PIRNR005426"/>
    </source>
</evidence>
<dbReference type="SUPFAM" id="SSF55469">
    <property type="entry name" value="FMN-dependent nitroreductase-like"/>
    <property type="match status" value="1"/>
</dbReference>
<dbReference type="GO" id="GO:0016491">
    <property type="term" value="F:oxidoreductase activity"/>
    <property type="evidence" value="ECO:0007669"/>
    <property type="project" value="UniProtKB-UniRule"/>
</dbReference>
<evidence type="ECO:0000256" key="2">
    <source>
        <dbReference type="ARBA" id="ARBA00022630"/>
    </source>
</evidence>
<protein>
    <submittedName>
        <fullName evidence="7">Nitroreductase</fullName>
    </submittedName>
</protein>
<keyword evidence="2 5" id="KW-0285">Flavoprotein</keyword>
<evidence type="ECO:0000313" key="7">
    <source>
        <dbReference type="EMBL" id="TWH75920.1"/>
    </source>
</evidence>
<reference evidence="7 8" key="1">
    <citation type="submission" date="2019-07" db="EMBL/GenBank/DDBJ databases">
        <title>Genomic Encyclopedia of Type Strains, Phase I: the one thousand microbial genomes (KMG-I) project.</title>
        <authorList>
            <person name="Kyrpides N."/>
        </authorList>
    </citation>
    <scope>NUCLEOTIDE SEQUENCE [LARGE SCALE GENOMIC DNA]</scope>
    <source>
        <strain evidence="7 8">DSM 375</strain>
    </source>
</reference>
<accession>A0A562IYJ7</accession>
<dbReference type="PANTHER" id="PTHR43425:SF2">
    <property type="entry name" value="OXYGEN-INSENSITIVE NADPH NITROREDUCTASE"/>
    <property type="match status" value="1"/>
</dbReference>
<evidence type="ECO:0000256" key="3">
    <source>
        <dbReference type="ARBA" id="ARBA00022643"/>
    </source>
</evidence>
<gene>
    <name evidence="7" type="ORF">LX59_01430</name>
</gene>
<keyword evidence="4 5" id="KW-0560">Oxidoreductase</keyword>
<dbReference type="InterPro" id="IPR029479">
    <property type="entry name" value="Nitroreductase"/>
</dbReference>
<dbReference type="AlphaFoldDB" id="A0A562IYJ7"/>
<evidence type="ECO:0000259" key="6">
    <source>
        <dbReference type="Pfam" id="PF00881"/>
    </source>
</evidence>
<dbReference type="OrthoDB" id="3181400at2"/>
<dbReference type="RefSeq" id="WP_144571148.1">
    <property type="nucleotide sequence ID" value="NZ_VLKG01000004.1"/>
</dbReference>
<feature type="domain" description="Nitroreductase" evidence="6">
    <location>
        <begin position="33"/>
        <end position="187"/>
    </location>
</feature>
<evidence type="ECO:0000313" key="8">
    <source>
        <dbReference type="Proteomes" id="UP000319627"/>
    </source>
</evidence>